<dbReference type="InterPro" id="IPR002052">
    <property type="entry name" value="DNA_methylase_N6_adenine_CS"/>
</dbReference>
<dbReference type="InterPro" id="IPR003356">
    <property type="entry name" value="DNA_methylase_A-5"/>
</dbReference>
<dbReference type="RefSeq" id="WP_261605771.1">
    <property type="nucleotide sequence ID" value="NZ_JAODOR010000003.1"/>
</dbReference>
<dbReference type="InterPro" id="IPR029063">
    <property type="entry name" value="SAM-dependent_MTases_sf"/>
</dbReference>
<dbReference type="EMBL" id="JAODOR010000003">
    <property type="protein sequence ID" value="MCT9001223.1"/>
    <property type="molecule type" value="Genomic_DNA"/>
</dbReference>
<dbReference type="PANTHER" id="PTHR42933">
    <property type="entry name" value="SLR6095 PROTEIN"/>
    <property type="match status" value="1"/>
</dbReference>
<keyword evidence="5" id="KW-0949">S-adenosyl-L-methionine</keyword>
<organism evidence="10 11">
    <name type="scientific">Microbacterium memoriense</name>
    <dbReference type="NCBI Taxonomy" id="2978350"/>
    <lineage>
        <taxon>Bacteria</taxon>
        <taxon>Bacillati</taxon>
        <taxon>Actinomycetota</taxon>
        <taxon>Actinomycetes</taxon>
        <taxon>Micrococcales</taxon>
        <taxon>Microbacteriaceae</taxon>
        <taxon>Microbacterium</taxon>
    </lineage>
</organism>
<comment type="similarity">
    <text evidence="1">Belongs to the N(4)/N(6)-methyltransferase family.</text>
</comment>
<gene>
    <name evidence="10" type="ORF">N4R40_02410</name>
</gene>
<evidence type="ECO:0000256" key="6">
    <source>
        <dbReference type="ARBA" id="ARBA00022747"/>
    </source>
</evidence>
<protein>
    <recommendedName>
        <fullName evidence="2">site-specific DNA-methyltransferase (adenine-specific)</fullName>
        <ecNumber evidence="2">2.1.1.72</ecNumber>
    </recommendedName>
</protein>
<name>A0ABT2PB16_9MICO</name>
<dbReference type="Proteomes" id="UP001300496">
    <property type="component" value="Unassembled WGS sequence"/>
</dbReference>
<dbReference type="Gene3D" id="3.40.50.150">
    <property type="entry name" value="Vaccinia Virus protein VP39"/>
    <property type="match status" value="1"/>
</dbReference>
<keyword evidence="4" id="KW-0808">Transferase</keyword>
<dbReference type="PROSITE" id="PS00092">
    <property type="entry name" value="N6_MTASE"/>
    <property type="match status" value="1"/>
</dbReference>
<keyword evidence="11" id="KW-1185">Reference proteome</keyword>
<reference evidence="10 11" key="1">
    <citation type="journal article" date="2024" name="Int. J. Syst. Evol. Microbiol.">
        <title>Microbacterium memoriense sp. nov., a member of the Actinomycetota from marine beach sediment of the north coast of Portugal.</title>
        <authorList>
            <person name="Santos J.D.N.D."/>
            <person name="Klimek D."/>
            <person name="Calusinska M."/>
            <person name="Lobo-da-Cunha A."/>
            <person name="Catita J."/>
            <person name="Goncalves H."/>
            <person name="Gonzalez I."/>
            <person name="Lage O.M."/>
        </authorList>
    </citation>
    <scope>NUCLEOTIDE SEQUENCE [LARGE SCALE GENOMIC DNA]</scope>
    <source>
        <strain evidence="10 11">PMIC_1C1B</strain>
    </source>
</reference>
<evidence type="ECO:0000256" key="3">
    <source>
        <dbReference type="ARBA" id="ARBA00022603"/>
    </source>
</evidence>
<accession>A0ABT2PB16</accession>
<dbReference type="InterPro" id="IPR022749">
    <property type="entry name" value="D12N6_MeTrfase_N"/>
</dbReference>
<proteinExistence type="inferred from homology"/>
<dbReference type="PANTHER" id="PTHR42933:SF3">
    <property type="entry name" value="TYPE I RESTRICTION ENZYME MJAVIII METHYLASE SUBUNIT"/>
    <property type="match status" value="1"/>
</dbReference>
<evidence type="ECO:0000256" key="1">
    <source>
        <dbReference type="ARBA" id="ARBA00006594"/>
    </source>
</evidence>
<evidence type="ECO:0000256" key="4">
    <source>
        <dbReference type="ARBA" id="ARBA00022679"/>
    </source>
</evidence>
<keyword evidence="6" id="KW-0680">Restriction system</keyword>
<dbReference type="Gene3D" id="1.20.1260.30">
    <property type="match status" value="1"/>
</dbReference>
<evidence type="ECO:0000256" key="7">
    <source>
        <dbReference type="ARBA" id="ARBA00047942"/>
    </source>
</evidence>
<dbReference type="EC" id="2.1.1.72" evidence="2"/>
<sequence>MVTGELRPQVDKVWDAFWSGGIANPVEVIEQITYLLFIRRLDELHTLAEKKAARTGQPIENPVFPEGLDDTARTPRPYNDLRWSVFTNYSPSEMFDVVAEYVFPFLRRLGAEGSSYARNMKDARFTIPTPALLTKVVDLLADIPMDDRDTKGDIYEYMLKKLATSGTNGQFRTARHVIQLMVDLTEPRIDDRIIDPAVGTAGFLVAAEEYLRDHHEDAWTDATFRAHFNNEMFTGYDSDAAMARIASMNMLLHGVENPTIERADSLSEGHPSEGVYSLVLANPPFAGSLDDETVAKDLQKAVKTRKTELLFLVLMIKLLKNGGRAAVIVPEGVLFGSSNAHKAVRKMLVEDQKLDAVIKLPSGTFKPYTGVSTAILLFTKTSSGGTDKVWFYDVRADGFTLDDKRTPIDATDYPDIVARWRSVTAGGSADAHTLAGGGAADAHPFADRVAADGGVPRSPEHTRPRTAQSFLVPKQEIVDNAYDLSLNRYKELEIEEVEHRSPTEILNELDALEVEIQAGLARLREMLA</sequence>
<keyword evidence="3" id="KW-0489">Methyltransferase</keyword>
<dbReference type="InterPro" id="IPR038333">
    <property type="entry name" value="T1MK-like_N_sf"/>
</dbReference>
<feature type="domain" description="DNA methylase adenine-specific" evidence="8">
    <location>
        <begin position="147"/>
        <end position="493"/>
    </location>
</feature>
<comment type="caution">
    <text evidence="10">The sequence shown here is derived from an EMBL/GenBank/DDBJ whole genome shotgun (WGS) entry which is preliminary data.</text>
</comment>
<dbReference type="InterPro" id="IPR051537">
    <property type="entry name" value="DNA_Adenine_Mtase"/>
</dbReference>
<dbReference type="Pfam" id="PF12161">
    <property type="entry name" value="HsdM_N"/>
    <property type="match status" value="1"/>
</dbReference>
<dbReference type="SUPFAM" id="SSF53335">
    <property type="entry name" value="S-adenosyl-L-methionine-dependent methyltransferases"/>
    <property type="match status" value="1"/>
</dbReference>
<feature type="domain" description="N6 adenine-specific DNA methyltransferase N-terminal" evidence="9">
    <location>
        <begin position="6"/>
        <end position="139"/>
    </location>
</feature>
<comment type="catalytic activity">
    <reaction evidence="7">
        <text>a 2'-deoxyadenosine in DNA + S-adenosyl-L-methionine = an N(6)-methyl-2'-deoxyadenosine in DNA + S-adenosyl-L-homocysteine + H(+)</text>
        <dbReference type="Rhea" id="RHEA:15197"/>
        <dbReference type="Rhea" id="RHEA-COMP:12418"/>
        <dbReference type="Rhea" id="RHEA-COMP:12419"/>
        <dbReference type="ChEBI" id="CHEBI:15378"/>
        <dbReference type="ChEBI" id="CHEBI:57856"/>
        <dbReference type="ChEBI" id="CHEBI:59789"/>
        <dbReference type="ChEBI" id="CHEBI:90615"/>
        <dbReference type="ChEBI" id="CHEBI:90616"/>
        <dbReference type="EC" id="2.1.1.72"/>
    </reaction>
</comment>
<evidence type="ECO:0000313" key="10">
    <source>
        <dbReference type="EMBL" id="MCT9001223.1"/>
    </source>
</evidence>
<evidence type="ECO:0000313" key="11">
    <source>
        <dbReference type="Proteomes" id="UP001300496"/>
    </source>
</evidence>
<evidence type="ECO:0000259" key="8">
    <source>
        <dbReference type="Pfam" id="PF02384"/>
    </source>
</evidence>
<dbReference type="PRINTS" id="PR00507">
    <property type="entry name" value="N12N6MTFRASE"/>
</dbReference>
<evidence type="ECO:0000256" key="2">
    <source>
        <dbReference type="ARBA" id="ARBA00011900"/>
    </source>
</evidence>
<evidence type="ECO:0000256" key="5">
    <source>
        <dbReference type="ARBA" id="ARBA00022691"/>
    </source>
</evidence>
<evidence type="ECO:0000259" key="9">
    <source>
        <dbReference type="Pfam" id="PF12161"/>
    </source>
</evidence>
<dbReference type="Pfam" id="PF02384">
    <property type="entry name" value="N6_Mtase"/>
    <property type="match status" value="1"/>
</dbReference>